<sequence length="122" mass="13966">MQALVLMGDFNHPSICWRDNTAGHRKCRRFLKRIGDTLLTQVIEKKMRRGALRDFILTKKEGLIGDVKAEGNLGCSDHEIVEFRILRGGSQAKSKITSLDFRRDDFGLFRDLLERGQRCEGS</sequence>
<proteinExistence type="predicted"/>
<comment type="caution">
    <text evidence="1">The sequence shown here is derived from an EMBL/GenBank/DDBJ whole genome shotgun (WGS) entry which is preliminary data.</text>
</comment>
<keyword evidence="2" id="KW-1185">Reference proteome</keyword>
<reference evidence="1 2" key="1">
    <citation type="submission" date="2024-06" db="EMBL/GenBank/DDBJ databases">
        <title>The draft genome of Grus japonensis, version 3.</title>
        <authorList>
            <person name="Nabeshima K."/>
            <person name="Suzuki S."/>
            <person name="Onuma M."/>
        </authorList>
    </citation>
    <scope>NUCLEOTIDE SEQUENCE [LARGE SCALE GENOMIC DNA]</scope>
    <source>
        <strain evidence="1 2">451A</strain>
    </source>
</reference>
<evidence type="ECO:0000313" key="1">
    <source>
        <dbReference type="EMBL" id="GAB0179340.1"/>
    </source>
</evidence>
<dbReference type="AlphaFoldDB" id="A0ABC9W2M9"/>
<organism evidence="1 2">
    <name type="scientific">Grus japonensis</name>
    <name type="common">Japanese crane</name>
    <name type="synonym">Red-crowned crane</name>
    <dbReference type="NCBI Taxonomy" id="30415"/>
    <lineage>
        <taxon>Eukaryota</taxon>
        <taxon>Metazoa</taxon>
        <taxon>Chordata</taxon>
        <taxon>Craniata</taxon>
        <taxon>Vertebrata</taxon>
        <taxon>Euteleostomi</taxon>
        <taxon>Archelosauria</taxon>
        <taxon>Archosauria</taxon>
        <taxon>Dinosauria</taxon>
        <taxon>Saurischia</taxon>
        <taxon>Theropoda</taxon>
        <taxon>Coelurosauria</taxon>
        <taxon>Aves</taxon>
        <taxon>Neognathae</taxon>
        <taxon>Neoaves</taxon>
        <taxon>Gruiformes</taxon>
        <taxon>Gruidae</taxon>
        <taxon>Grus</taxon>
    </lineage>
</organism>
<dbReference type="PANTHER" id="PTHR33395:SF22">
    <property type="entry name" value="REVERSE TRANSCRIPTASE DOMAIN-CONTAINING PROTEIN"/>
    <property type="match status" value="1"/>
</dbReference>
<protein>
    <submittedName>
        <fullName evidence="1">Uncharacterized protein</fullName>
    </submittedName>
</protein>
<evidence type="ECO:0000313" key="2">
    <source>
        <dbReference type="Proteomes" id="UP001623348"/>
    </source>
</evidence>
<name>A0ABC9W2M9_GRUJA</name>
<dbReference type="EMBL" id="BAAFJT010000001">
    <property type="protein sequence ID" value="GAB0179340.1"/>
    <property type="molecule type" value="Genomic_DNA"/>
</dbReference>
<dbReference type="Proteomes" id="UP001623348">
    <property type="component" value="Unassembled WGS sequence"/>
</dbReference>
<dbReference type="PANTHER" id="PTHR33395">
    <property type="entry name" value="TRANSCRIPTASE, PUTATIVE-RELATED-RELATED"/>
    <property type="match status" value="1"/>
</dbReference>
<gene>
    <name evidence="1" type="ORF">GRJ2_000399300</name>
</gene>
<accession>A0ABC9W2M9</accession>